<keyword evidence="3" id="KW-1185">Reference proteome</keyword>
<reference evidence="2 3" key="1">
    <citation type="submission" date="2012-02" db="EMBL/GenBank/DDBJ databases">
        <title>Complete genome sequence of Phycisphaera mikurensis NBRC 102666.</title>
        <authorList>
            <person name="Ankai A."/>
            <person name="Hosoyama A."/>
            <person name="Terui Y."/>
            <person name="Sekine M."/>
            <person name="Fukai R."/>
            <person name="Kato Y."/>
            <person name="Nakamura S."/>
            <person name="Yamada-Narita S."/>
            <person name="Kawakoshi A."/>
            <person name="Fukunaga Y."/>
            <person name="Yamazaki S."/>
            <person name="Fujita N."/>
        </authorList>
    </citation>
    <scope>NUCLEOTIDE SEQUENCE [LARGE SCALE GENOMIC DNA]</scope>
    <source>
        <strain evidence="3">NBRC 102666 / KCTC 22515 / FYK2301M01</strain>
    </source>
</reference>
<evidence type="ECO:0008006" key="4">
    <source>
        <dbReference type="Google" id="ProtNLM"/>
    </source>
</evidence>
<dbReference type="STRING" id="1142394.PSMK_19350"/>
<sequence length="231" mass="23153">MLALTLSAAAASTGASAAVIDFGDGPTSGARVVTSIFEISGFSGNTAVFQGFTVPVANTDNLLESFSFAIDDDLQSGGTLHSVAGYVLSLTRPAGSASATATVLNTEVPVVSAPTAQNSYTDVDFDFTTPIVLVPGQEYAVLVTGLVPGNGQWQDSVAKLNAGDQTADAAWATRSGGLALTSADLAPGSTFSAAGSATDVHEISLTLVPEPASGVLLGAGGLLMSARRRKV</sequence>
<organism evidence="2 3">
    <name type="scientific">Phycisphaera mikurensis (strain NBRC 102666 / KCTC 22515 / FYK2301M01)</name>
    <dbReference type="NCBI Taxonomy" id="1142394"/>
    <lineage>
        <taxon>Bacteria</taxon>
        <taxon>Pseudomonadati</taxon>
        <taxon>Planctomycetota</taxon>
        <taxon>Phycisphaerae</taxon>
        <taxon>Phycisphaerales</taxon>
        <taxon>Phycisphaeraceae</taxon>
        <taxon>Phycisphaera</taxon>
    </lineage>
</organism>
<dbReference type="Proteomes" id="UP000007881">
    <property type="component" value="Chromosome"/>
</dbReference>
<dbReference type="InterPro" id="IPR013424">
    <property type="entry name" value="Ice-binding_C"/>
</dbReference>
<keyword evidence="1" id="KW-0732">Signal</keyword>
<feature type="chain" id="PRO_5003629183" description="PEP-CTERM protein-sorting domain-containing protein" evidence="1">
    <location>
        <begin position="18"/>
        <end position="231"/>
    </location>
</feature>
<proteinExistence type="predicted"/>
<dbReference type="HOGENOM" id="CLU_1198890_0_0_0"/>
<evidence type="ECO:0000313" key="2">
    <source>
        <dbReference type="EMBL" id="BAM04094.1"/>
    </source>
</evidence>
<protein>
    <recommendedName>
        <fullName evidence="4">PEP-CTERM protein-sorting domain-containing protein</fullName>
    </recommendedName>
</protein>
<gene>
    <name evidence="2" type="ordered locus">PSMK_19350</name>
</gene>
<dbReference type="EMBL" id="AP012338">
    <property type="protein sequence ID" value="BAM04094.1"/>
    <property type="molecule type" value="Genomic_DNA"/>
</dbReference>
<dbReference type="NCBIfam" id="TIGR02595">
    <property type="entry name" value="PEP_CTERM"/>
    <property type="match status" value="1"/>
</dbReference>
<name>I0IFQ6_PHYMF</name>
<evidence type="ECO:0000256" key="1">
    <source>
        <dbReference type="SAM" id="SignalP"/>
    </source>
</evidence>
<dbReference type="KEGG" id="phm:PSMK_19350"/>
<evidence type="ECO:0000313" key="3">
    <source>
        <dbReference type="Proteomes" id="UP000007881"/>
    </source>
</evidence>
<dbReference type="AlphaFoldDB" id="I0IFQ6"/>
<accession>I0IFQ6</accession>
<feature type="signal peptide" evidence="1">
    <location>
        <begin position="1"/>
        <end position="17"/>
    </location>
</feature>